<dbReference type="PANTHER" id="PTHR30472:SF25">
    <property type="entry name" value="ABC TRANSPORTER PERMEASE PROTEIN MJ0876-RELATED"/>
    <property type="match status" value="1"/>
</dbReference>
<dbReference type="EMBL" id="UOFJ01000710">
    <property type="protein sequence ID" value="VAW73388.1"/>
    <property type="molecule type" value="Genomic_DNA"/>
</dbReference>
<keyword evidence="4" id="KW-1003">Cell membrane</keyword>
<dbReference type="Gene3D" id="1.10.3470.10">
    <property type="entry name" value="ABC transporter involved in vitamin B12 uptake, BtuC"/>
    <property type="match status" value="1"/>
</dbReference>
<comment type="subcellular location">
    <subcellularLocation>
        <location evidence="1">Cell membrane</location>
        <topology evidence="1">Multi-pass membrane protein</topology>
    </subcellularLocation>
</comment>
<sequence>MRQPLNLLFILLLLSIASFAFAISMGSMQLSFAQLSQAFFNNDASIAYTIIWELRAPRAYIAFISGGLLSLAGVLMQVLLRNPLADPYILGVSGGASVAALLALSAGLGGGWVSGSAFIGALISISLVFGLAHAQGNWNPTRLLLTGVVIAAGWGAAINFILSISPDKPLRGMLFWLMGDISNITPDIAGLLVLLTGLIITFILARQLNVLSRGDLQASALGVSVKSLRITLFLLASALTAFAVTQAGSVGFVGLIVPHMIRLISGSDHRLLIPASVLLGGSLLVVSDTLARTIIAPQQLPVGVITAFLGVPFFLFLLSRAPKSLGAR</sequence>
<evidence type="ECO:0000256" key="3">
    <source>
        <dbReference type="ARBA" id="ARBA00022448"/>
    </source>
</evidence>
<dbReference type="CDD" id="cd06550">
    <property type="entry name" value="TM_ABC_iron-siderophores_like"/>
    <property type="match status" value="1"/>
</dbReference>
<dbReference type="AlphaFoldDB" id="A0A3B0XYD2"/>
<evidence type="ECO:0000256" key="1">
    <source>
        <dbReference type="ARBA" id="ARBA00004651"/>
    </source>
</evidence>
<keyword evidence="7 8" id="KW-0472">Membrane</keyword>
<evidence type="ECO:0000256" key="2">
    <source>
        <dbReference type="ARBA" id="ARBA00007935"/>
    </source>
</evidence>
<proteinExistence type="inferred from homology"/>
<dbReference type="GO" id="GO:0022857">
    <property type="term" value="F:transmembrane transporter activity"/>
    <property type="evidence" value="ECO:0007669"/>
    <property type="project" value="InterPro"/>
</dbReference>
<organism evidence="9">
    <name type="scientific">hydrothermal vent metagenome</name>
    <dbReference type="NCBI Taxonomy" id="652676"/>
    <lineage>
        <taxon>unclassified sequences</taxon>
        <taxon>metagenomes</taxon>
        <taxon>ecological metagenomes</taxon>
    </lineage>
</organism>
<evidence type="ECO:0000256" key="4">
    <source>
        <dbReference type="ARBA" id="ARBA00022475"/>
    </source>
</evidence>
<feature type="transmembrane region" description="Helical" evidence="8">
    <location>
        <begin position="269"/>
        <end position="287"/>
    </location>
</feature>
<reference evidence="9" key="1">
    <citation type="submission" date="2018-06" db="EMBL/GenBank/DDBJ databases">
        <authorList>
            <person name="Zhirakovskaya E."/>
        </authorList>
    </citation>
    <scope>NUCLEOTIDE SEQUENCE</scope>
</reference>
<keyword evidence="5 8" id="KW-0812">Transmembrane</keyword>
<dbReference type="SUPFAM" id="SSF81345">
    <property type="entry name" value="ABC transporter involved in vitamin B12 uptake, BtuC"/>
    <property type="match status" value="1"/>
</dbReference>
<evidence type="ECO:0000256" key="5">
    <source>
        <dbReference type="ARBA" id="ARBA00022692"/>
    </source>
</evidence>
<evidence type="ECO:0000313" key="9">
    <source>
        <dbReference type="EMBL" id="VAW73388.1"/>
    </source>
</evidence>
<comment type="similarity">
    <text evidence="2">Belongs to the binding-protein-dependent transport system permease family. FecCD subfamily.</text>
</comment>
<evidence type="ECO:0000256" key="6">
    <source>
        <dbReference type="ARBA" id="ARBA00022989"/>
    </source>
</evidence>
<dbReference type="InterPro" id="IPR000522">
    <property type="entry name" value="ABC_transptr_permease_BtuC"/>
</dbReference>
<evidence type="ECO:0000256" key="7">
    <source>
        <dbReference type="ARBA" id="ARBA00023136"/>
    </source>
</evidence>
<protein>
    <submittedName>
        <fullName evidence="9">Vitamin B12 ABC transporter, permease protein BtuC</fullName>
    </submittedName>
</protein>
<keyword evidence="6 8" id="KW-1133">Transmembrane helix</keyword>
<dbReference type="PANTHER" id="PTHR30472">
    <property type="entry name" value="FERRIC ENTEROBACTIN TRANSPORT SYSTEM PERMEASE PROTEIN"/>
    <property type="match status" value="1"/>
</dbReference>
<feature type="transmembrane region" description="Helical" evidence="8">
    <location>
        <begin position="143"/>
        <end position="164"/>
    </location>
</feature>
<dbReference type="GO" id="GO:0033214">
    <property type="term" value="P:siderophore-iron import into cell"/>
    <property type="evidence" value="ECO:0007669"/>
    <property type="project" value="TreeGrafter"/>
</dbReference>
<feature type="transmembrane region" description="Helical" evidence="8">
    <location>
        <begin position="184"/>
        <end position="205"/>
    </location>
</feature>
<feature type="transmembrane region" description="Helical" evidence="8">
    <location>
        <begin position="87"/>
        <end position="106"/>
    </location>
</feature>
<feature type="transmembrane region" description="Helical" evidence="8">
    <location>
        <begin position="59"/>
        <end position="80"/>
    </location>
</feature>
<dbReference type="Pfam" id="PF01032">
    <property type="entry name" value="FecCD"/>
    <property type="match status" value="1"/>
</dbReference>
<gene>
    <name evidence="9" type="ORF">MNBD_GAMMA10-2715</name>
</gene>
<name>A0A3B0XYD2_9ZZZZ</name>
<feature type="transmembrane region" description="Helical" evidence="8">
    <location>
        <begin position="232"/>
        <end position="257"/>
    </location>
</feature>
<keyword evidence="3" id="KW-0813">Transport</keyword>
<evidence type="ECO:0000256" key="8">
    <source>
        <dbReference type="SAM" id="Phobius"/>
    </source>
</evidence>
<dbReference type="GO" id="GO:0005886">
    <property type="term" value="C:plasma membrane"/>
    <property type="evidence" value="ECO:0007669"/>
    <property type="project" value="UniProtKB-SubCell"/>
</dbReference>
<feature type="transmembrane region" description="Helical" evidence="8">
    <location>
        <begin position="299"/>
        <end position="318"/>
    </location>
</feature>
<dbReference type="FunFam" id="1.10.3470.10:FF:000001">
    <property type="entry name" value="Vitamin B12 ABC transporter permease BtuC"/>
    <property type="match status" value="1"/>
</dbReference>
<feature type="transmembrane region" description="Helical" evidence="8">
    <location>
        <begin position="112"/>
        <end position="131"/>
    </location>
</feature>
<accession>A0A3B0XYD2</accession>
<dbReference type="InterPro" id="IPR037294">
    <property type="entry name" value="ABC_BtuC-like"/>
</dbReference>